<gene>
    <name evidence="2" type="ORF">D9V34_12255</name>
</gene>
<evidence type="ECO:0008006" key="4">
    <source>
        <dbReference type="Google" id="ProtNLM"/>
    </source>
</evidence>
<feature type="transmembrane region" description="Helical" evidence="1">
    <location>
        <begin position="105"/>
        <end position="122"/>
    </location>
</feature>
<dbReference type="AlphaFoldDB" id="A0A3L7AP56"/>
<protein>
    <recommendedName>
        <fullName evidence="4">Lipopolysaccharide biosynthesis protein</fullName>
    </recommendedName>
</protein>
<feature type="transmembrane region" description="Helical" evidence="1">
    <location>
        <begin position="166"/>
        <end position="184"/>
    </location>
</feature>
<evidence type="ECO:0000313" key="2">
    <source>
        <dbReference type="EMBL" id="RLP81390.1"/>
    </source>
</evidence>
<organism evidence="2 3">
    <name type="scientific">Mycetocola lacteus</name>
    <dbReference type="NCBI Taxonomy" id="76637"/>
    <lineage>
        <taxon>Bacteria</taxon>
        <taxon>Bacillati</taxon>
        <taxon>Actinomycetota</taxon>
        <taxon>Actinomycetes</taxon>
        <taxon>Micrococcales</taxon>
        <taxon>Microbacteriaceae</taxon>
        <taxon>Mycetocola</taxon>
    </lineage>
</organism>
<feature type="transmembrane region" description="Helical" evidence="1">
    <location>
        <begin position="204"/>
        <end position="228"/>
    </location>
</feature>
<feature type="transmembrane region" description="Helical" evidence="1">
    <location>
        <begin position="12"/>
        <end position="35"/>
    </location>
</feature>
<evidence type="ECO:0000256" key="1">
    <source>
        <dbReference type="SAM" id="Phobius"/>
    </source>
</evidence>
<feature type="transmembrane region" description="Helical" evidence="1">
    <location>
        <begin position="287"/>
        <end position="307"/>
    </location>
</feature>
<proteinExistence type="predicted"/>
<dbReference type="OrthoDB" id="9906478at2"/>
<feature type="transmembrane region" description="Helical" evidence="1">
    <location>
        <begin position="382"/>
        <end position="405"/>
    </location>
</feature>
<feature type="transmembrane region" description="Helical" evidence="1">
    <location>
        <begin position="240"/>
        <end position="260"/>
    </location>
</feature>
<keyword evidence="1" id="KW-0472">Membrane</keyword>
<keyword evidence="1" id="KW-0812">Transmembrane</keyword>
<feature type="transmembrane region" description="Helical" evidence="1">
    <location>
        <begin position="319"/>
        <end position="343"/>
    </location>
</feature>
<comment type="caution">
    <text evidence="2">The sequence shown here is derived from an EMBL/GenBank/DDBJ whole genome shotgun (WGS) entry which is preliminary data.</text>
</comment>
<dbReference type="Proteomes" id="UP000269438">
    <property type="component" value="Unassembled WGS sequence"/>
</dbReference>
<sequence length="417" mass="43475">MLGKIRSLGAPIGAQGLYSIAGMVVTLVGTLAMAPDTWGRVAIILSAFFIVVAFVRGAGSIPILVFLSGDATAAYWARRPALILTALVAALTGTIPALVGFSVGLPLPGILLGLATITYSLYDITRTIDLATGDFTRVVRSDAVMFGLLLLGLLLCLTDLPADSVVPASMVLAYGVGTAVSLLGQPRSESLRIRGYWRHYGRDIPFLALDALLMATTVNGFVFLAGIMGSPELAGAFRTAISLFIGPLQLAQTASSPFLVRMLRGSARAYEQDPGADLRLRTLRQPALLVAAFVLVGACYGAIALVAGGAISRLLTQEVWIAAADLALACALLIGALGASSLLSTFLRYRHSSHLLFWVRVMTLLASMAIFAALFGPAGAPLTVAIAAAAAPWIVVPGLFALAFWRPVSPRLGAALA</sequence>
<reference evidence="2 3" key="1">
    <citation type="submission" date="2018-10" db="EMBL/GenBank/DDBJ databases">
        <authorList>
            <person name="Li J."/>
        </authorList>
    </citation>
    <scope>NUCLEOTIDE SEQUENCE [LARGE SCALE GENOMIC DNA]</scope>
    <source>
        <strain evidence="2 3">JCM 11654</strain>
    </source>
</reference>
<name>A0A3L7AP56_9MICO</name>
<feature type="transmembrane region" description="Helical" evidence="1">
    <location>
        <begin position="143"/>
        <end position="160"/>
    </location>
</feature>
<evidence type="ECO:0000313" key="3">
    <source>
        <dbReference type="Proteomes" id="UP000269438"/>
    </source>
</evidence>
<feature type="transmembrane region" description="Helical" evidence="1">
    <location>
        <begin position="41"/>
        <end position="69"/>
    </location>
</feature>
<dbReference type="RefSeq" id="WP_121689082.1">
    <property type="nucleotide sequence ID" value="NZ_RCUY01000010.1"/>
</dbReference>
<accession>A0A3L7AP56</accession>
<keyword evidence="3" id="KW-1185">Reference proteome</keyword>
<feature type="transmembrane region" description="Helical" evidence="1">
    <location>
        <begin position="81"/>
        <end position="99"/>
    </location>
</feature>
<dbReference type="EMBL" id="RCUY01000010">
    <property type="protein sequence ID" value="RLP81390.1"/>
    <property type="molecule type" value="Genomic_DNA"/>
</dbReference>
<feature type="transmembrane region" description="Helical" evidence="1">
    <location>
        <begin position="355"/>
        <end position="376"/>
    </location>
</feature>
<keyword evidence="1" id="KW-1133">Transmembrane helix</keyword>